<reference evidence="2 3" key="1">
    <citation type="journal article" date="2019" name="Int. J. Syst. Evol. Microbiol.">
        <title>The Global Catalogue of Microorganisms (GCM) 10K type strain sequencing project: providing services to taxonomists for standard genome sequencing and annotation.</title>
        <authorList>
            <consortium name="The Broad Institute Genomics Platform"/>
            <consortium name="The Broad Institute Genome Sequencing Center for Infectious Disease"/>
            <person name="Wu L."/>
            <person name="Ma J."/>
        </authorList>
    </citation>
    <scope>NUCLEOTIDE SEQUENCE [LARGE SCALE GENOMIC DNA]</scope>
    <source>
        <strain evidence="2 3">CGMCC 1.10593</strain>
    </source>
</reference>
<dbReference type="Pfam" id="PF24109">
    <property type="entry name" value="DUF7384"/>
    <property type="match status" value="1"/>
</dbReference>
<keyword evidence="3" id="KW-1185">Reference proteome</keyword>
<organism evidence="2 3">
    <name type="scientific">Halohasta litorea</name>
    <dbReference type="NCBI Taxonomy" id="869891"/>
    <lineage>
        <taxon>Archaea</taxon>
        <taxon>Methanobacteriati</taxon>
        <taxon>Methanobacteriota</taxon>
        <taxon>Stenosarchaea group</taxon>
        <taxon>Halobacteria</taxon>
        <taxon>Halobacteriales</taxon>
        <taxon>Haloferacaceae</taxon>
        <taxon>Halohasta</taxon>
    </lineage>
</organism>
<dbReference type="RefSeq" id="WP_256395249.1">
    <property type="nucleotide sequence ID" value="NZ_JANHDJ010000002.1"/>
</dbReference>
<evidence type="ECO:0000313" key="2">
    <source>
        <dbReference type="EMBL" id="MFD1642381.1"/>
    </source>
</evidence>
<name>A0ABD6D7X9_9EURY</name>
<gene>
    <name evidence="2" type="ORF">ACFSBW_10905</name>
</gene>
<protein>
    <recommendedName>
        <fullName evidence="4">PIN domain-containing protein</fullName>
    </recommendedName>
</protein>
<dbReference type="Proteomes" id="UP001597052">
    <property type="component" value="Unassembled WGS sequence"/>
</dbReference>
<dbReference type="InterPro" id="IPR055808">
    <property type="entry name" value="DUF7384"/>
</dbReference>
<comment type="caution">
    <text evidence="2">The sequence shown here is derived from an EMBL/GenBank/DDBJ whole genome shotgun (WGS) entry which is preliminary data.</text>
</comment>
<feature type="region of interest" description="Disordered" evidence="1">
    <location>
        <begin position="27"/>
        <end position="51"/>
    </location>
</feature>
<evidence type="ECO:0008006" key="4">
    <source>
        <dbReference type="Google" id="ProtNLM"/>
    </source>
</evidence>
<accession>A0ABD6D7X9</accession>
<sequence length="200" mass="21171">MSWADCFAQAPEGVTLADIREALAAHRTASESDGSADGTGTVSDPPEPSPTRIVADADVLAADCCLDGEARAALDLLRQHSWTTLVASDQLLAEAEAVIESVADRSLAADWRDCIEAWREPVDQPAGDHPAVASAYRGGAMHLLAFDEELTGSAAGAALHNRFPVSLRQPDAFTLLFDPESLYAAEQSGEYPGPDRDPRA</sequence>
<dbReference type="AlphaFoldDB" id="A0ABD6D7X9"/>
<dbReference type="EMBL" id="JBHUDM010000002">
    <property type="protein sequence ID" value="MFD1642381.1"/>
    <property type="molecule type" value="Genomic_DNA"/>
</dbReference>
<evidence type="ECO:0000313" key="3">
    <source>
        <dbReference type="Proteomes" id="UP001597052"/>
    </source>
</evidence>
<evidence type="ECO:0000256" key="1">
    <source>
        <dbReference type="SAM" id="MobiDB-lite"/>
    </source>
</evidence>
<proteinExistence type="predicted"/>